<dbReference type="eggNOG" id="COG2199">
    <property type="taxonomic scope" value="Bacteria"/>
</dbReference>
<dbReference type="RefSeq" id="WP_013320912.1">
    <property type="nucleotide sequence ID" value="NC_014501.1"/>
</dbReference>
<evidence type="ECO:0000313" key="1">
    <source>
        <dbReference type="EMBL" id="ADN12802.1"/>
    </source>
</evidence>
<name>E0UBH0_GLOV7</name>
<gene>
    <name evidence="1" type="ordered locus">Cyan7822_0776</name>
</gene>
<evidence type="ECO:0008006" key="3">
    <source>
        <dbReference type="Google" id="ProtNLM"/>
    </source>
</evidence>
<keyword evidence="2" id="KW-1185">Reference proteome</keyword>
<accession>E0UBH0</accession>
<protein>
    <recommendedName>
        <fullName evidence="3">DUF1816 domain-containing protein</fullName>
    </recommendedName>
</protein>
<dbReference type="HOGENOM" id="CLU_168933_0_0_3"/>
<dbReference type="AlphaFoldDB" id="E0UBH0"/>
<evidence type="ECO:0000313" key="2">
    <source>
        <dbReference type="Proteomes" id="UP000008206"/>
    </source>
</evidence>
<dbReference type="InterPro" id="IPR014945">
    <property type="entry name" value="DUF1816"/>
</dbReference>
<proteinExistence type="predicted"/>
<dbReference type="Pfam" id="PF08846">
    <property type="entry name" value="DUF1816"/>
    <property type="match status" value="1"/>
</dbReference>
<dbReference type="EMBL" id="CP002198">
    <property type="protein sequence ID" value="ADN12802.1"/>
    <property type="molecule type" value="Genomic_DNA"/>
</dbReference>
<sequence length="94" mass="10951">MKELLTKIFTFLGLAYWVEIQTDYPRCIYYFGPFFTKKEADEAKMGYLEDLEHEGAKGISVVSKRCKPSKLTIFDEKEEFKQIRVIPSLSSQIS</sequence>
<organism evidence="1 2">
    <name type="scientific">Gloeothece verrucosa (strain PCC 7822)</name>
    <name type="common">Cyanothece sp. (strain PCC 7822)</name>
    <dbReference type="NCBI Taxonomy" id="497965"/>
    <lineage>
        <taxon>Bacteria</taxon>
        <taxon>Bacillati</taxon>
        <taxon>Cyanobacteriota</taxon>
        <taxon>Cyanophyceae</taxon>
        <taxon>Oscillatoriophycideae</taxon>
        <taxon>Chroococcales</taxon>
        <taxon>Aphanothecaceae</taxon>
        <taxon>Gloeothece</taxon>
        <taxon>Gloeothece verrucosa</taxon>
    </lineage>
</organism>
<dbReference type="KEGG" id="cyj:Cyan7822_0776"/>
<dbReference type="OrthoDB" id="560125at2"/>
<dbReference type="Proteomes" id="UP000008206">
    <property type="component" value="Chromosome"/>
</dbReference>
<reference evidence="2" key="1">
    <citation type="journal article" date="2011" name="MBio">
        <title>Novel metabolic attributes of the genus Cyanothece, comprising a group of unicellular nitrogen-fixing Cyanobacteria.</title>
        <authorList>
            <person name="Bandyopadhyay A."/>
            <person name="Elvitigala T."/>
            <person name="Welsh E."/>
            <person name="Stockel J."/>
            <person name="Liberton M."/>
            <person name="Min H."/>
            <person name="Sherman L.A."/>
            <person name="Pakrasi H.B."/>
        </authorList>
    </citation>
    <scope>NUCLEOTIDE SEQUENCE [LARGE SCALE GENOMIC DNA]</scope>
    <source>
        <strain evidence="2">PCC 7822</strain>
    </source>
</reference>
<dbReference type="STRING" id="497965.Cyan7822_0776"/>